<feature type="domain" description="Phospholipase A2-like central" evidence="14">
    <location>
        <begin position="432"/>
        <end position="590"/>
    </location>
</feature>
<evidence type="ECO:0000313" key="16">
    <source>
        <dbReference type="Proteomes" id="UP001607303"/>
    </source>
</evidence>
<dbReference type="Gene3D" id="1.20.890.10">
    <property type="entry name" value="cAMP-dependent protein kinase regulatory subunit, dimerization-anchoring domain"/>
    <property type="match status" value="1"/>
</dbReference>
<evidence type="ECO:0000256" key="2">
    <source>
        <dbReference type="ARBA" id="ARBA00004613"/>
    </source>
</evidence>
<dbReference type="PANTHER" id="PTHR12253">
    <property type="entry name" value="RH14732P"/>
    <property type="match status" value="1"/>
</dbReference>
<dbReference type="FunFam" id="1.20.90.10:FF:000002">
    <property type="entry name" value="Phospholipase A2 group III"/>
    <property type="match status" value="1"/>
</dbReference>
<feature type="region of interest" description="Disordered" evidence="13">
    <location>
        <begin position="235"/>
        <end position="313"/>
    </location>
</feature>
<dbReference type="GO" id="GO:0046872">
    <property type="term" value="F:metal ion binding"/>
    <property type="evidence" value="ECO:0007669"/>
    <property type="project" value="UniProtKB-KW"/>
</dbReference>
<keyword evidence="16" id="KW-1185">Reference proteome</keyword>
<dbReference type="CDD" id="cd04704">
    <property type="entry name" value="PLA2_bee_venom_like"/>
    <property type="match status" value="1"/>
</dbReference>
<feature type="region of interest" description="Disordered" evidence="13">
    <location>
        <begin position="344"/>
        <end position="367"/>
    </location>
</feature>
<dbReference type="PROSITE" id="PS00118">
    <property type="entry name" value="PA2_HIS"/>
    <property type="match status" value="1"/>
</dbReference>
<reference evidence="15 16" key="1">
    <citation type="journal article" date="2024" name="Ann. Entomol. Soc. Am.">
        <title>Genomic analyses of the southern and eastern yellowjacket wasps (Hymenoptera: Vespidae) reveal evolutionary signatures of social life.</title>
        <authorList>
            <person name="Catto M.A."/>
            <person name="Caine P.B."/>
            <person name="Orr S.E."/>
            <person name="Hunt B.G."/>
            <person name="Goodisman M.A.D."/>
        </authorList>
    </citation>
    <scope>NUCLEOTIDE SEQUENCE [LARGE SCALE GENOMIC DNA]</scope>
    <source>
        <strain evidence="15">232</strain>
        <tissue evidence="15">Head and thorax</tissue>
    </source>
</reference>
<sequence length="658" mass="76332">MTSKNPLYNIYCPEQIHVPVTFPYILKLYAKAAIRTQPYDLLKWTAAYFRALANKEVPPVKERLEYPPFEHPSGITPGYLKTLLNRFGHVNKVPLRAILEHWQGIDLSETSLYQICLVGGFLKGDWNCDFYRFLAIACGLLADNLTDTMIYICELLTEEPEGGSAMIPLRNFTNLYGYLANLDCSGCICPSIMMKEEDEEIIEEEELFYPPCTDVSFFEMYPWSDSTISYRPKSAMEFQERGDEEEEERSILSSSIENVKEEPVVEKKKDEIESKVEETVETREMLERDVRNKEETDTKNLTNDETSQGLEQTDRETKIANEVETIDDSAKEEEDIEVVEMAADKEKVEEEPEKVERKEQEVQEQQDQQDLYLDDTIFDRDATVDFEDEWYPSMERMEALPSDEFVDVISDICTCTKMEEPIPTPPPPPCDPVEEFIKRMEKRIDKNQLKSFFKIDGIGPPVSETVVTAVYVWLSECGRRQEGTKWCGSGNIATDYDDLGRFAETDACCREHDYCDDIIEAMMTKHNLTNPSIYTRLHCSCDEKFYDCLQRSGDKIASKIGFLYFNVLDTKCFREDYPIVNCKRYAKRCLEYELDESQTKRYQWFDVPLYAKTTMFHDINDVNPIGFAQYIYMYVTLLGVRANPEKLLVKAEGFAWTL</sequence>
<comment type="subcellular location">
    <subcellularLocation>
        <location evidence="2">Secreted</location>
    </subcellularLocation>
</comment>
<evidence type="ECO:0000256" key="7">
    <source>
        <dbReference type="ARBA" id="ARBA00022801"/>
    </source>
</evidence>
<evidence type="ECO:0000256" key="13">
    <source>
        <dbReference type="SAM" id="MobiDB-lite"/>
    </source>
</evidence>
<keyword evidence="9" id="KW-0442">Lipid degradation</keyword>
<evidence type="ECO:0000256" key="1">
    <source>
        <dbReference type="ARBA" id="ARBA00001913"/>
    </source>
</evidence>
<dbReference type="InterPro" id="IPR033113">
    <property type="entry name" value="PLA2_histidine"/>
</dbReference>
<dbReference type="Gene3D" id="1.20.90.10">
    <property type="entry name" value="Phospholipase A2 domain"/>
    <property type="match status" value="1"/>
</dbReference>
<keyword evidence="7" id="KW-0378">Hydrolase</keyword>
<proteinExistence type="predicted"/>
<dbReference type="GO" id="GO:0004623">
    <property type="term" value="F:phospholipase A2 activity"/>
    <property type="evidence" value="ECO:0007669"/>
    <property type="project" value="UniProtKB-EC"/>
</dbReference>
<keyword evidence="5" id="KW-0964">Secreted</keyword>
<dbReference type="SUPFAM" id="SSF47391">
    <property type="entry name" value="Dimerization-anchoring domain of cAMP-dependent PK regulatory subunit"/>
    <property type="match status" value="1"/>
</dbReference>
<keyword evidence="8" id="KW-0106">Calcium</keyword>
<dbReference type="GO" id="GO:0005576">
    <property type="term" value="C:extracellular region"/>
    <property type="evidence" value="ECO:0007669"/>
    <property type="project" value="UniProtKB-SubCell"/>
</dbReference>
<name>A0ABD2ASU1_VESMC</name>
<evidence type="ECO:0000256" key="6">
    <source>
        <dbReference type="ARBA" id="ARBA00022723"/>
    </source>
</evidence>
<evidence type="ECO:0000259" key="14">
    <source>
        <dbReference type="SMART" id="SM00085"/>
    </source>
</evidence>
<comment type="cofactor">
    <cofactor evidence="1">
        <name>Ca(2+)</name>
        <dbReference type="ChEBI" id="CHEBI:29108"/>
    </cofactor>
</comment>
<evidence type="ECO:0000256" key="5">
    <source>
        <dbReference type="ARBA" id="ARBA00022525"/>
    </source>
</evidence>
<evidence type="ECO:0000256" key="12">
    <source>
        <dbReference type="ARBA" id="ARBA00029903"/>
    </source>
</evidence>
<keyword evidence="11" id="KW-1015">Disulfide bond</keyword>
<dbReference type="GO" id="GO:0016042">
    <property type="term" value="P:lipid catabolic process"/>
    <property type="evidence" value="ECO:0007669"/>
    <property type="project" value="UniProtKB-KW"/>
</dbReference>
<evidence type="ECO:0000256" key="11">
    <source>
        <dbReference type="ARBA" id="ARBA00023157"/>
    </source>
</evidence>
<feature type="compositionally biased region" description="Basic and acidic residues" evidence="13">
    <location>
        <begin position="258"/>
        <end position="298"/>
    </location>
</feature>
<organism evidence="15 16">
    <name type="scientific">Vespula maculifrons</name>
    <name type="common">Eastern yellow jacket</name>
    <name type="synonym">Wasp</name>
    <dbReference type="NCBI Taxonomy" id="7453"/>
    <lineage>
        <taxon>Eukaryota</taxon>
        <taxon>Metazoa</taxon>
        <taxon>Ecdysozoa</taxon>
        <taxon>Arthropoda</taxon>
        <taxon>Hexapoda</taxon>
        <taxon>Insecta</taxon>
        <taxon>Pterygota</taxon>
        <taxon>Neoptera</taxon>
        <taxon>Endopterygota</taxon>
        <taxon>Hymenoptera</taxon>
        <taxon>Apocrita</taxon>
        <taxon>Aculeata</taxon>
        <taxon>Vespoidea</taxon>
        <taxon>Vespidae</taxon>
        <taxon>Vespinae</taxon>
        <taxon>Vespula</taxon>
    </lineage>
</organism>
<dbReference type="InterPro" id="IPR016090">
    <property type="entry name" value="PLA2-like_dom"/>
</dbReference>
<protein>
    <recommendedName>
        <fullName evidence="4">Phospholipase A2</fullName>
        <ecNumber evidence="3">3.1.1.4</ecNumber>
    </recommendedName>
    <alternativeName>
        <fullName evidence="12">Phosphatidylcholine 2-acylhydrolase</fullName>
    </alternativeName>
</protein>
<dbReference type="Proteomes" id="UP001607303">
    <property type="component" value="Unassembled WGS sequence"/>
</dbReference>
<feature type="compositionally biased region" description="Polar residues" evidence="13">
    <location>
        <begin position="299"/>
        <end position="311"/>
    </location>
</feature>
<dbReference type="Pfam" id="PF05826">
    <property type="entry name" value="Phospholip_A2_2"/>
    <property type="match status" value="1"/>
</dbReference>
<evidence type="ECO:0000256" key="4">
    <source>
        <dbReference type="ARBA" id="ARBA00021721"/>
    </source>
</evidence>
<keyword evidence="10" id="KW-0443">Lipid metabolism</keyword>
<evidence type="ECO:0000256" key="10">
    <source>
        <dbReference type="ARBA" id="ARBA00023098"/>
    </source>
</evidence>
<evidence type="ECO:0000256" key="3">
    <source>
        <dbReference type="ARBA" id="ARBA00013278"/>
    </source>
</evidence>
<evidence type="ECO:0000256" key="9">
    <source>
        <dbReference type="ARBA" id="ARBA00022963"/>
    </source>
</evidence>
<evidence type="ECO:0000256" key="8">
    <source>
        <dbReference type="ARBA" id="ARBA00022837"/>
    </source>
</evidence>
<accession>A0ABD2ASU1</accession>
<dbReference type="SMART" id="SM00085">
    <property type="entry name" value="PA2c"/>
    <property type="match status" value="1"/>
</dbReference>
<dbReference type="EC" id="3.1.1.4" evidence="3"/>
<evidence type="ECO:0000313" key="15">
    <source>
        <dbReference type="EMBL" id="KAL2723412.1"/>
    </source>
</evidence>
<dbReference type="AlphaFoldDB" id="A0ABD2ASU1"/>
<dbReference type="EMBL" id="JAYRBN010000114">
    <property type="protein sequence ID" value="KAL2723412.1"/>
    <property type="molecule type" value="Genomic_DNA"/>
</dbReference>
<dbReference type="SUPFAM" id="SSF48619">
    <property type="entry name" value="Phospholipase A2, PLA2"/>
    <property type="match status" value="1"/>
</dbReference>
<dbReference type="InterPro" id="IPR036444">
    <property type="entry name" value="PLipase_A2_dom_sf"/>
</dbReference>
<keyword evidence="6" id="KW-0479">Metal-binding</keyword>
<gene>
    <name evidence="15" type="ORF">V1477_019263</name>
</gene>
<feature type="compositionally biased region" description="Basic and acidic residues" evidence="13">
    <location>
        <begin position="344"/>
        <end position="361"/>
    </location>
</feature>
<comment type="caution">
    <text evidence="15">The sequence shown here is derived from an EMBL/GenBank/DDBJ whole genome shotgun (WGS) entry which is preliminary data.</text>
</comment>